<name>V9E5C9_PHYNI</name>
<dbReference type="HOGENOM" id="CLU_2297232_0_0_1"/>
<organism evidence="1 2">
    <name type="scientific">Phytophthora nicotianae P1569</name>
    <dbReference type="NCBI Taxonomy" id="1317065"/>
    <lineage>
        <taxon>Eukaryota</taxon>
        <taxon>Sar</taxon>
        <taxon>Stramenopiles</taxon>
        <taxon>Oomycota</taxon>
        <taxon>Peronosporomycetes</taxon>
        <taxon>Peronosporales</taxon>
        <taxon>Peronosporaceae</taxon>
        <taxon>Phytophthora</taxon>
    </lineage>
</organism>
<comment type="caution">
    <text evidence="1">The sequence shown here is derived from an EMBL/GenBank/DDBJ whole genome shotgun (WGS) entry which is preliminary data.</text>
</comment>
<evidence type="ECO:0000313" key="1">
    <source>
        <dbReference type="EMBL" id="ETI34161.1"/>
    </source>
</evidence>
<dbReference type="AlphaFoldDB" id="V9E5C9"/>
<gene>
    <name evidence="1" type="ORF">F443_19276</name>
</gene>
<dbReference type="Proteomes" id="UP000018721">
    <property type="component" value="Unassembled WGS sequence"/>
</dbReference>
<proteinExistence type="predicted"/>
<protein>
    <submittedName>
        <fullName evidence="1">Uncharacterized protein</fullName>
    </submittedName>
</protein>
<dbReference type="EMBL" id="ANIZ01003347">
    <property type="protein sequence ID" value="ETI34161.1"/>
    <property type="molecule type" value="Genomic_DNA"/>
</dbReference>
<accession>V9E5C9</accession>
<sequence>MLRQPSHQTMVLHVISILAKSQAAMKDPRSRAHRRLNNKGYVILHQYVTNELCDRFLGAANSIPTSEWSPVFGQGDESDGMDDKRLTAAAPTFDSRAIRSY</sequence>
<keyword evidence="2" id="KW-1185">Reference proteome</keyword>
<evidence type="ECO:0000313" key="2">
    <source>
        <dbReference type="Proteomes" id="UP000018721"/>
    </source>
</evidence>
<reference evidence="1 2" key="1">
    <citation type="submission" date="2013-11" db="EMBL/GenBank/DDBJ databases">
        <title>The Genome Sequence of Phytophthora parasitica P1569.</title>
        <authorList>
            <consortium name="The Broad Institute Genomics Platform"/>
            <person name="Russ C."/>
            <person name="Tyler B."/>
            <person name="Panabieres F."/>
            <person name="Shan W."/>
            <person name="Tripathy S."/>
            <person name="Grunwald N."/>
            <person name="Machado M."/>
            <person name="Johnson C.S."/>
            <person name="Arredondo F."/>
            <person name="Hong C."/>
            <person name="Coffey M."/>
            <person name="Young S.K."/>
            <person name="Zeng Q."/>
            <person name="Gargeya S."/>
            <person name="Fitzgerald M."/>
            <person name="Abouelleil A."/>
            <person name="Alvarado L."/>
            <person name="Chapman S.B."/>
            <person name="Gainer-Dewar J."/>
            <person name="Goldberg J."/>
            <person name="Griggs A."/>
            <person name="Gujja S."/>
            <person name="Hansen M."/>
            <person name="Howarth C."/>
            <person name="Imamovic A."/>
            <person name="Ireland A."/>
            <person name="Larimer J."/>
            <person name="McCowan C."/>
            <person name="Murphy C."/>
            <person name="Pearson M."/>
            <person name="Poon T.W."/>
            <person name="Priest M."/>
            <person name="Roberts A."/>
            <person name="Saif S."/>
            <person name="Shea T."/>
            <person name="Sykes S."/>
            <person name="Wortman J."/>
            <person name="Nusbaum C."/>
            <person name="Birren B."/>
        </authorList>
    </citation>
    <scope>NUCLEOTIDE SEQUENCE [LARGE SCALE GENOMIC DNA]</scope>
    <source>
        <strain evidence="1 2">P1569</strain>
    </source>
</reference>